<dbReference type="InterPro" id="IPR016024">
    <property type="entry name" value="ARM-type_fold"/>
</dbReference>
<keyword evidence="2" id="KW-0547">Nucleotide-binding</keyword>
<feature type="non-terminal residue" evidence="7">
    <location>
        <position position="512"/>
    </location>
</feature>
<protein>
    <recommendedName>
        <fullName evidence="9">Phosphatidylinositol 3-kinase catalytic subunit type 3</fullName>
    </recommendedName>
</protein>
<dbReference type="FunFam" id="1.10.1070.11:FF:000001">
    <property type="entry name" value="Phosphatidylinositol 4,5-bisphosphate 3-kinase catalytic subunit"/>
    <property type="match status" value="1"/>
</dbReference>
<sequence length="512" mass="58782">TRKNACLVLSAGVMEPSEAKVVDVAWKNYLQELYLLLKEWPILSLETALELLQCKYADPSVRSHAVRSLGEALPDEALIQYMLQLVQTLKHEQYLDSSLLRLLLRKALTNAKIGHSFFWQVRSDIHNWPESQRILCVLEAYCRGLGPNLKALIRQVEMLDGLARLADDIKEHSDSHKEKTRYLKEKLVEVEISSLLQNVCSPLHLGHSLGRLRPSECRVLDSGRRPLCLVWDNADKMAPHYSLSHSIIFKNGDDLRQDMLTLQVINIMGQIWIKEDLDLRMMPYMCMATGKHMGVIEVVRNARTVHSIQRRSRLGTIQVDSSQLYKWIRDKNKGLRLEAAIDNFTRSCAGYCVATFVLGIGDRHPDNIMVNEEGQIFHIDFGHFLGNFKKKCGIKRERVPFVLTQDFLRVIAGGAENPKDSLEFQRFQVLCGKAYLALRKHCRLFMNLFTSLLSTGMPELQSVEDICYLRKTLAVDATEEEALLYFQNQFCEAYGGAWTTKLDWFFHSVKHR</sequence>
<dbReference type="GO" id="GO:0016477">
    <property type="term" value="P:cell migration"/>
    <property type="evidence" value="ECO:0007669"/>
    <property type="project" value="TreeGrafter"/>
</dbReference>
<evidence type="ECO:0000313" key="7">
    <source>
        <dbReference type="EMBL" id="CAL4140787.1"/>
    </source>
</evidence>
<feature type="domain" description="PIK helical" evidence="6">
    <location>
        <begin position="1"/>
        <end position="144"/>
    </location>
</feature>
<keyword evidence="8" id="KW-1185">Reference proteome</keyword>
<accession>A0AAV2RX81</accession>
<dbReference type="InterPro" id="IPR018936">
    <property type="entry name" value="PI3/4_kinase_CS"/>
</dbReference>
<dbReference type="GO" id="GO:0035005">
    <property type="term" value="F:1-phosphatidylinositol-4-phosphate 3-kinase activity"/>
    <property type="evidence" value="ECO:0007669"/>
    <property type="project" value="TreeGrafter"/>
</dbReference>
<reference evidence="7 8" key="1">
    <citation type="submission" date="2024-05" db="EMBL/GenBank/DDBJ databases">
        <authorList>
            <person name="Wallberg A."/>
        </authorList>
    </citation>
    <scope>NUCLEOTIDE SEQUENCE [LARGE SCALE GENOMIC DNA]</scope>
</reference>
<comment type="caution">
    <text evidence="7">The sequence shown here is derived from an EMBL/GenBank/DDBJ whole genome shotgun (WGS) entry which is preliminary data.</text>
</comment>
<dbReference type="Pfam" id="PF00613">
    <property type="entry name" value="PI3Ka"/>
    <property type="match status" value="1"/>
</dbReference>
<dbReference type="Pfam" id="PF00454">
    <property type="entry name" value="PI3_PI4_kinase"/>
    <property type="match status" value="1"/>
</dbReference>
<evidence type="ECO:0000313" key="8">
    <source>
        <dbReference type="Proteomes" id="UP001497623"/>
    </source>
</evidence>
<dbReference type="PROSITE" id="PS50290">
    <property type="entry name" value="PI3_4_KINASE_3"/>
    <property type="match status" value="1"/>
</dbReference>
<proteinExistence type="predicted"/>
<feature type="non-terminal residue" evidence="7">
    <location>
        <position position="1"/>
    </location>
</feature>
<dbReference type="SUPFAM" id="SSF48371">
    <property type="entry name" value="ARM repeat"/>
    <property type="match status" value="1"/>
</dbReference>
<dbReference type="EMBL" id="CAXKWB010032217">
    <property type="protein sequence ID" value="CAL4140787.1"/>
    <property type="molecule type" value="Genomic_DNA"/>
</dbReference>
<dbReference type="SUPFAM" id="SSF56112">
    <property type="entry name" value="Protein kinase-like (PK-like)"/>
    <property type="match status" value="1"/>
</dbReference>
<evidence type="ECO:0000259" key="5">
    <source>
        <dbReference type="PROSITE" id="PS50290"/>
    </source>
</evidence>
<organism evidence="7 8">
    <name type="scientific">Meganyctiphanes norvegica</name>
    <name type="common">Northern krill</name>
    <name type="synonym">Thysanopoda norvegica</name>
    <dbReference type="NCBI Taxonomy" id="48144"/>
    <lineage>
        <taxon>Eukaryota</taxon>
        <taxon>Metazoa</taxon>
        <taxon>Ecdysozoa</taxon>
        <taxon>Arthropoda</taxon>
        <taxon>Crustacea</taxon>
        <taxon>Multicrustacea</taxon>
        <taxon>Malacostraca</taxon>
        <taxon>Eumalacostraca</taxon>
        <taxon>Eucarida</taxon>
        <taxon>Euphausiacea</taxon>
        <taxon>Euphausiidae</taxon>
        <taxon>Meganyctiphanes</taxon>
    </lineage>
</organism>
<name>A0AAV2RX81_MEGNR</name>
<dbReference type="PROSITE" id="PS51545">
    <property type="entry name" value="PIK_HELICAL"/>
    <property type="match status" value="1"/>
</dbReference>
<dbReference type="InterPro" id="IPR000403">
    <property type="entry name" value="PI3/4_kinase_cat_dom"/>
</dbReference>
<evidence type="ECO:0000256" key="1">
    <source>
        <dbReference type="ARBA" id="ARBA00022679"/>
    </source>
</evidence>
<dbReference type="InterPro" id="IPR011009">
    <property type="entry name" value="Kinase-like_dom_sf"/>
</dbReference>
<dbReference type="Gene3D" id="3.30.1010.10">
    <property type="entry name" value="Phosphatidylinositol 3-kinase Catalytic Subunit, Chain A, domain 4"/>
    <property type="match status" value="1"/>
</dbReference>
<dbReference type="PANTHER" id="PTHR10048">
    <property type="entry name" value="PHOSPHATIDYLINOSITOL KINASE"/>
    <property type="match status" value="1"/>
</dbReference>
<dbReference type="AlphaFoldDB" id="A0AAV2RX81"/>
<dbReference type="GO" id="GO:0016303">
    <property type="term" value="F:1-phosphatidylinositol-3-kinase activity"/>
    <property type="evidence" value="ECO:0007669"/>
    <property type="project" value="TreeGrafter"/>
</dbReference>
<gene>
    <name evidence="7" type="ORF">MNOR_LOCUS28735</name>
</gene>
<dbReference type="SMART" id="SM00145">
    <property type="entry name" value="PI3Ka"/>
    <property type="match status" value="1"/>
</dbReference>
<dbReference type="PROSITE" id="PS00915">
    <property type="entry name" value="PI3_4_KINASE_1"/>
    <property type="match status" value="1"/>
</dbReference>
<evidence type="ECO:0000256" key="3">
    <source>
        <dbReference type="ARBA" id="ARBA00022777"/>
    </source>
</evidence>
<dbReference type="PANTHER" id="PTHR10048:SF111">
    <property type="entry name" value="PHOSPHATIDYLINOSITOL 3-KINASE AGE-1"/>
    <property type="match status" value="1"/>
</dbReference>
<dbReference type="InterPro" id="IPR036940">
    <property type="entry name" value="PI3/4_kinase_cat_sf"/>
</dbReference>
<dbReference type="InterPro" id="IPR001263">
    <property type="entry name" value="PI3K_accessory_dom"/>
</dbReference>
<dbReference type="InterPro" id="IPR042236">
    <property type="entry name" value="PI3K_accessory_sf"/>
</dbReference>
<dbReference type="CDD" id="cd05165">
    <property type="entry name" value="PI3Kc_I"/>
    <property type="match status" value="1"/>
</dbReference>
<keyword evidence="1" id="KW-0808">Transferase</keyword>
<evidence type="ECO:0008006" key="9">
    <source>
        <dbReference type="Google" id="ProtNLM"/>
    </source>
</evidence>
<evidence type="ECO:0000259" key="6">
    <source>
        <dbReference type="PROSITE" id="PS51545"/>
    </source>
</evidence>
<keyword evidence="3" id="KW-0418">Kinase</keyword>
<dbReference type="GO" id="GO:0005737">
    <property type="term" value="C:cytoplasm"/>
    <property type="evidence" value="ECO:0007669"/>
    <property type="project" value="TreeGrafter"/>
</dbReference>
<dbReference type="GO" id="GO:0005886">
    <property type="term" value="C:plasma membrane"/>
    <property type="evidence" value="ECO:0007669"/>
    <property type="project" value="TreeGrafter"/>
</dbReference>
<keyword evidence="4" id="KW-0067">ATP-binding</keyword>
<feature type="domain" description="PI3K/PI4K catalytic" evidence="5">
    <location>
        <begin position="213"/>
        <end position="498"/>
    </location>
</feature>
<dbReference type="PROSITE" id="PS00916">
    <property type="entry name" value="PI3_4_KINASE_2"/>
    <property type="match status" value="1"/>
</dbReference>
<dbReference type="SMART" id="SM00146">
    <property type="entry name" value="PI3Kc"/>
    <property type="match status" value="1"/>
</dbReference>
<dbReference type="GO" id="GO:0005524">
    <property type="term" value="F:ATP binding"/>
    <property type="evidence" value="ECO:0007669"/>
    <property type="project" value="UniProtKB-KW"/>
</dbReference>
<dbReference type="Proteomes" id="UP001497623">
    <property type="component" value="Unassembled WGS sequence"/>
</dbReference>
<dbReference type="GO" id="GO:0005942">
    <property type="term" value="C:phosphatidylinositol 3-kinase complex"/>
    <property type="evidence" value="ECO:0007669"/>
    <property type="project" value="TreeGrafter"/>
</dbReference>
<evidence type="ECO:0000256" key="2">
    <source>
        <dbReference type="ARBA" id="ARBA00022741"/>
    </source>
</evidence>
<dbReference type="Gene3D" id="1.10.1070.11">
    <property type="entry name" value="Phosphatidylinositol 3-/4-kinase, catalytic domain"/>
    <property type="match status" value="1"/>
</dbReference>
<evidence type="ECO:0000256" key="4">
    <source>
        <dbReference type="ARBA" id="ARBA00022840"/>
    </source>
</evidence>
<dbReference type="GO" id="GO:0043491">
    <property type="term" value="P:phosphatidylinositol 3-kinase/protein kinase B signal transduction"/>
    <property type="evidence" value="ECO:0007669"/>
    <property type="project" value="TreeGrafter"/>
</dbReference>
<dbReference type="InterPro" id="IPR015433">
    <property type="entry name" value="PI3/4_kinase"/>
</dbReference>
<dbReference type="GO" id="GO:0048015">
    <property type="term" value="P:phosphatidylinositol-mediated signaling"/>
    <property type="evidence" value="ECO:0007669"/>
    <property type="project" value="TreeGrafter"/>
</dbReference>
<dbReference type="Gene3D" id="1.25.40.70">
    <property type="entry name" value="Phosphatidylinositol 3-kinase, accessory domain (PIK)"/>
    <property type="match status" value="1"/>
</dbReference>